<name>A0A5B2W3E8_9BACT</name>
<reference evidence="2 3" key="1">
    <citation type="submission" date="2019-09" db="EMBL/GenBank/DDBJ databases">
        <title>Chitinophaga ginsengihumi sp. nov., isolated from soil of ginseng rhizosphere.</title>
        <authorList>
            <person name="Lee J."/>
        </authorList>
    </citation>
    <scope>NUCLEOTIDE SEQUENCE [LARGE SCALE GENOMIC DNA]</scope>
    <source>
        <strain evidence="2 3">BN140078</strain>
    </source>
</reference>
<keyword evidence="3" id="KW-1185">Reference proteome</keyword>
<evidence type="ECO:0000313" key="3">
    <source>
        <dbReference type="Proteomes" id="UP000324611"/>
    </source>
</evidence>
<dbReference type="Pfam" id="PF12146">
    <property type="entry name" value="Hydrolase_4"/>
    <property type="match status" value="1"/>
</dbReference>
<dbReference type="SUPFAM" id="SSF53474">
    <property type="entry name" value="alpha/beta-Hydrolases"/>
    <property type="match status" value="1"/>
</dbReference>
<sequence length="325" mass="36968">MKFLKRSLRVCLVLFLIFNIILAFHAWKFTHFYDDTGHVNRRPEQMSAWEKTGLILFGVNLSKSSIRNWPEAPYKTIALHTHDGLRIEGWWIAAQQPAKGTVILFHGYGSNKGAKLPEAMYFRGLGYNTFLVDFRAHGNSDGYTCSVGYKEAEEVKLAYDYVKSCGYRNITLWGMSMGAAAVLKAVPEYKLQPERLILESPFATLTDAVKSRMWAVHLPGTPFAQMVTFWGGVEQGFWAAGFKPSLYAKEIHLPVLLCWGKTDIRVMEHETRDIYTNLGSTQKQLVIFEASGHQSFCRNEHDKWAAAINNFLQQQAARTTISQEQ</sequence>
<dbReference type="InterPro" id="IPR052920">
    <property type="entry name" value="DNA-binding_regulatory"/>
</dbReference>
<reference evidence="2 3" key="2">
    <citation type="submission" date="2019-09" db="EMBL/GenBank/DDBJ databases">
        <authorList>
            <person name="Jin C."/>
        </authorList>
    </citation>
    <scope>NUCLEOTIDE SEQUENCE [LARGE SCALE GENOMIC DNA]</scope>
    <source>
        <strain evidence="2 3">BN140078</strain>
    </source>
</reference>
<dbReference type="InterPro" id="IPR029058">
    <property type="entry name" value="AB_hydrolase_fold"/>
</dbReference>
<dbReference type="PANTHER" id="PTHR43358">
    <property type="entry name" value="ALPHA/BETA-HYDROLASE"/>
    <property type="match status" value="1"/>
</dbReference>
<evidence type="ECO:0000259" key="1">
    <source>
        <dbReference type="Pfam" id="PF12146"/>
    </source>
</evidence>
<dbReference type="AlphaFoldDB" id="A0A5B2W3E8"/>
<feature type="domain" description="Serine aminopeptidase S33" evidence="1">
    <location>
        <begin position="97"/>
        <end position="209"/>
    </location>
</feature>
<gene>
    <name evidence="2" type="ORF">F0L74_04265</name>
</gene>
<dbReference type="Gene3D" id="3.40.50.1820">
    <property type="entry name" value="alpha/beta hydrolase"/>
    <property type="match status" value="1"/>
</dbReference>
<dbReference type="RefSeq" id="WP_149836576.1">
    <property type="nucleotide sequence ID" value="NZ_VUOC01000001.1"/>
</dbReference>
<accession>A0A5B2W3E8</accession>
<comment type="caution">
    <text evidence="2">The sequence shown here is derived from an EMBL/GenBank/DDBJ whole genome shotgun (WGS) entry which is preliminary data.</text>
</comment>
<dbReference type="InterPro" id="IPR022742">
    <property type="entry name" value="Hydrolase_4"/>
</dbReference>
<evidence type="ECO:0000313" key="2">
    <source>
        <dbReference type="EMBL" id="KAA2245182.1"/>
    </source>
</evidence>
<proteinExistence type="predicted"/>
<dbReference type="PANTHER" id="PTHR43358:SF4">
    <property type="entry name" value="ALPHA_BETA HYDROLASE FOLD-1 DOMAIN-CONTAINING PROTEIN"/>
    <property type="match status" value="1"/>
</dbReference>
<dbReference type="Proteomes" id="UP000324611">
    <property type="component" value="Unassembled WGS sequence"/>
</dbReference>
<dbReference type="EMBL" id="VUOC01000001">
    <property type="protein sequence ID" value="KAA2245182.1"/>
    <property type="molecule type" value="Genomic_DNA"/>
</dbReference>
<protein>
    <recommendedName>
        <fullName evidence="1">Serine aminopeptidase S33 domain-containing protein</fullName>
    </recommendedName>
</protein>
<organism evidence="2 3">
    <name type="scientific">Chitinophaga agrisoli</name>
    <dbReference type="NCBI Taxonomy" id="2607653"/>
    <lineage>
        <taxon>Bacteria</taxon>
        <taxon>Pseudomonadati</taxon>
        <taxon>Bacteroidota</taxon>
        <taxon>Chitinophagia</taxon>
        <taxon>Chitinophagales</taxon>
        <taxon>Chitinophagaceae</taxon>
        <taxon>Chitinophaga</taxon>
    </lineage>
</organism>